<gene>
    <name evidence="2" type="ORF">H9892_03825</name>
</gene>
<dbReference type="EMBL" id="DXHS01000066">
    <property type="protein sequence ID" value="HIW02447.1"/>
    <property type="molecule type" value="Genomic_DNA"/>
</dbReference>
<name>A0A9D1Q1C6_9FIRM</name>
<dbReference type="Proteomes" id="UP000823990">
    <property type="component" value="Unassembled WGS sequence"/>
</dbReference>
<accession>A0A9D1Q1C6</accession>
<reference evidence="2" key="2">
    <citation type="submission" date="2021-04" db="EMBL/GenBank/DDBJ databases">
        <authorList>
            <person name="Gilroy R."/>
        </authorList>
    </citation>
    <scope>NUCLEOTIDE SEQUENCE</scope>
    <source>
        <strain evidence="2">12435</strain>
    </source>
</reference>
<proteinExistence type="predicted"/>
<organism evidence="2 3">
    <name type="scientific">Candidatus Protoclostridium stercorigallinarum</name>
    <dbReference type="NCBI Taxonomy" id="2838741"/>
    <lineage>
        <taxon>Bacteria</taxon>
        <taxon>Bacillati</taxon>
        <taxon>Bacillota</taxon>
        <taxon>Clostridia</taxon>
        <taxon>Candidatus Protoclostridium</taxon>
    </lineage>
</organism>
<evidence type="ECO:0000256" key="1">
    <source>
        <dbReference type="SAM" id="MobiDB-lite"/>
    </source>
</evidence>
<feature type="region of interest" description="Disordered" evidence="1">
    <location>
        <begin position="18"/>
        <end position="48"/>
    </location>
</feature>
<sequence>MRKRRYSRKMLARRISELEEENGRLRGSDAARREEAGPDDDKVPDICGRGYPTRALPFRATSLEEAKKFIMSGDR</sequence>
<protein>
    <submittedName>
        <fullName evidence="2">Uncharacterized protein</fullName>
    </submittedName>
</protein>
<evidence type="ECO:0000313" key="2">
    <source>
        <dbReference type="EMBL" id="HIW02447.1"/>
    </source>
</evidence>
<reference evidence="2" key="1">
    <citation type="journal article" date="2021" name="PeerJ">
        <title>Extensive microbial diversity within the chicken gut microbiome revealed by metagenomics and culture.</title>
        <authorList>
            <person name="Gilroy R."/>
            <person name="Ravi A."/>
            <person name="Getino M."/>
            <person name="Pursley I."/>
            <person name="Horton D.L."/>
            <person name="Alikhan N.F."/>
            <person name="Baker D."/>
            <person name="Gharbi K."/>
            <person name="Hall N."/>
            <person name="Watson M."/>
            <person name="Adriaenssens E.M."/>
            <person name="Foster-Nyarko E."/>
            <person name="Jarju S."/>
            <person name="Secka A."/>
            <person name="Antonio M."/>
            <person name="Oren A."/>
            <person name="Chaudhuri R.R."/>
            <person name="La Ragione R."/>
            <person name="Hildebrand F."/>
            <person name="Pallen M.J."/>
        </authorList>
    </citation>
    <scope>NUCLEOTIDE SEQUENCE</scope>
    <source>
        <strain evidence="2">12435</strain>
    </source>
</reference>
<feature type="compositionally biased region" description="Basic and acidic residues" evidence="1">
    <location>
        <begin position="18"/>
        <end position="44"/>
    </location>
</feature>
<dbReference type="AlphaFoldDB" id="A0A9D1Q1C6"/>
<comment type="caution">
    <text evidence="2">The sequence shown here is derived from an EMBL/GenBank/DDBJ whole genome shotgun (WGS) entry which is preliminary data.</text>
</comment>
<evidence type="ECO:0000313" key="3">
    <source>
        <dbReference type="Proteomes" id="UP000823990"/>
    </source>
</evidence>